<protein>
    <submittedName>
        <fullName evidence="7">Transcriptional regulator</fullName>
        <ecNumber evidence="7">2.6.1.1</ecNumber>
    </submittedName>
</protein>
<comment type="caution">
    <text evidence="7">The sequence shown here is derived from an EMBL/GenBank/DDBJ whole genome shotgun (WGS) entry which is preliminary data.</text>
</comment>
<dbReference type="EC" id="2.6.1.1" evidence="7"/>
<dbReference type="InterPro" id="IPR015421">
    <property type="entry name" value="PyrdxlP-dep_Trfase_major"/>
</dbReference>
<dbReference type="PROSITE" id="PS50949">
    <property type="entry name" value="HTH_GNTR"/>
    <property type="match status" value="1"/>
</dbReference>
<dbReference type="SUPFAM" id="SSF46785">
    <property type="entry name" value="Winged helix' DNA-binding domain"/>
    <property type="match status" value="1"/>
</dbReference>
<dbReference type="STRING" id="631454.N177_0629"/>
<dbReference type="GO" id="GO:0030170">
    <property type="term" value="F:pyridoxal phosphate binding"/>
    <property type="evidence" value="ECO:0007669"/>
    <property type="project" value="InterPro"/>
</dbReference>
<dbReference type="InterPro" id="IPR000524">
    <property type="entry name" value="Tscrpt_reg_HTH_GntR"/>
</dbReference>
<evidence type="ECO:0000313" key="7">
    <source>
        <dbReference type="EMBL" id="ESR26845.1"/>
    </source>
</evidence>
<keyword evidence="5" id="KW-0804">Transcription</keyword>
<dbReference type="Pfam" id="PF00392">
    <property type="entry name" value="GntR"/>
    <property type="match status" value="1"/>
</dbReference>
<dbReference type="Gene3D" id="1.10.10.10">
    <property type="entry name" value="Winged helix-like DNA-binding domain superfamily/Winged helix DNA-binding domain"/>
    <property type="match status" value="1"/>
</dbReference>
<dbReference type="CDD" id="cd07377">
    <property type="entry name" value="WHTH_GntR"/>
    <property type="match status" value="1"/>
</dbReference>
<dbReference type="EMBL" id="AWXZ01000013">
    <property type="protein sequence ID" value="ESR26845.1"/>
    <property type="molecule type" value="Genomic_DNA"/>
</dbReference>
<name>V4RUV0_9HYPH</name>
<feature type="domain" description="HTH gntR-type" evidence="6">
    <location>
        <begin position="12"/>
        <end position="80"/>
    </location>
</feature>
<evidence type="ECO:0000256" key="1">
    <source>
        <dbReference type="ARBA" id="ARBA00005384"/>
    </source>
</evidence>
<reference evidence="7 8" key="1">
    <citation type="journal article" date="2014" name="Genome Announc.">
        <title>Draft Genome Sequence of Lutibaculum baratangense Strain AMV1T, Isolated from a Mud Volcano in Andamans, India.</title>
        <authorList>
            <person name="Singh A."/>
            <person name="Sreenivas A."/>
            <person name="Sathyanarayana Reddy G."/>
            <person name="Pinnaka A.K."/>
            <person name="Shivaji S."/>
        </authorList>
    </citation>
    <scope>NUCLEOTIDE SEQUENCE [LARGE SCALE GENOMIC DNA]</scope>
    <source>
        <strain evidence="7 8">AMV1</strain>
    </source>
</reference>
<dbReference type="InterPro" id="IPR015424">
    <property type="entry name" value="PyrdxlP-dep_Trfase"/>
</dbReference>
<dbReference type="Proteomes" id="UP000017819">
    <property type="component" value="Unassembled WGS sequence"/>
</dbReference>
<accession>V4RUV0</accession>
<keyword evidence="2" id="KW-0663">Pyridoxal phosphate</keyword>
<comment type="similarity">
    <text evidence="1">In the C-terminal section; belongs to the class-I pyridoxal-phosphate-dependent aminotransferase family.</text>
</comment>
<evidence type="ECO:0000256" key="4">
    <source>
        <dbReference type="ARBA" id="ARBA00023125"/>
    </source>
</evidence>
<dbReference type="InterPro" id="IPR051446">
    <property type="entry name" value="HTH_trans_reg/aminotransferase"/>
</dbReference>
<dbReference type="InterPro" id="IPR036388">
    <property type="entry name" value="WH-like_DNA-bd_sf"/>
</dbReference>
<dbReference type="SMART" id="SM00345">
    <property type="entry name" value="HTH_GNTR"/>
    <property type="match status" value="1"/>
</dbReference>
<dbReference type="PANTHER" id="PTHR46577:SF1">
    <property type="entry name" value="HTH-TYPE TRANSCRIPTIONAL REGULATORY PROTEIN GABR"/>
    <property type="match status" value="1"/>
</dbReference>
<dbReference type="InterPro" id="IPR004839">
    <property type="entry name" value="Aminotransferase_I/II_large"/>
</dbReference>
<dbReference type="eggNOG" id="COG1167">
    <property type="taxonomic scope" value="Bacteria"/>
</dbReference>
<keyword evidence="4" id="KW-0238">DNA-binding</keyword>
<organism evidence="7 8">
    <name type="scientific">Lutibaculum baratangense AMV1</name>
    <dbReference type="NCBI Taxonomy" id="631454"/>
    <lineage>
        <taxon>Bacteria</taxon>
        <taxon>Pseudomonadati</taxon>
        <taxon>Pseudomonadota</taxon>
        <taxon>Alphaproteobacteria</taxon>
        <taxon>Hyphomicrobiales</taxon>
        <taxon>Tepidamorphaceae</taxon>
        <taxon>Lutibaculum</taxon>
    </lineage>
</organism>
<dbReference type="CDD" id="cd00609">
    <property type="entry name" value="AAT_like"/>
    <property type="match status" value="1"/>
</dbReference>
<dbReference type="InterPro" id="IPR036390">
    <property type="entry name" value="WH_DNA-bd_sf"/>
</dbReference>
<dbReference type="GO" id="GO:0003700">
    <property type="term" value="F:DNA-binding transcription factor activity"/>
    <property type="evidence" value="ECO:0007669"/>
    <property type="project" value="InterPro"/>
</dbReference>
<dbReference type="RefSeq" id="WP_023430778.1">
    <property type="nucleotide sequence ID" value="NZ_AWXZ01000013.1"/>
</dbReference>
<dbReference type="AlphaFoldDB" id="V4RUV0"/>
<evidence type="ECO:0000256" key="5">
    <source>
        <dbReference type="ARBA" id="ARBA00023163"/>
    </source>
</evidence>
<dbReference type="GO" id="GO:0003677">
    <property type="term" value="F:DNA binding"/>
    <property type="evidence" value="ECO:0007669"/>
    <property type="project" value="UniProtKB-KW"/>
</dbReference>
<evidence type="ECO:0000313" key="8">
    <source>
        <dbReference type="Proteomes" id="UP000017819"/>
    </source>
</evidence>
<dbReference type="PANTHER" id="PTHR46577">
    <property type="entry name" value="HTH-TYPE TRANSCRIPTIONAL REGULATORY PROTEIN GABR"/>
    <property type="match status" value="1"/>
</dbReference>
<evidence type="ECO:0000256" key="3">
    <source>
        <dbReference type="ARBA" id="ARBA00023015"/>
    </source>
</evidence>
<sequence>MSWFPHLPFSEGPVYLQIVAALENDIATGAVAPGQRLPTHREMASKLGLSVGTVSKAYAAAERRGLISGEVGRGTFVLRPTPELGVTEAASGGFRRINLALNAPPPTGEEAMIAAVLSEVSRSERLHDLLGYLPHQGLAEHRAAVADWISRHAMECDAGSVFITHGAQHAISIAVRLLARPGTPVIAENLTYSGMMALAAFEGVNLRGVTMDRHGLMPDRLDDAFRETGARVLYCTPTLQTATGSVMPEARRREIAEIVRRHEAFVVEDDAYGFLCREPVAPLASFLPERSFYVMSFAKCLAPGLRIGAMIAPPAFRDRSVNAIRSTGWMASPIMAEAVARLIRDGRLEQQVERKRAAAQARTDLARAVLGGVLDVMSDVPAFHVWMQMPAGRTATSLMSQAAHAGVTIVSPSALQPFDAMGNGMRLCLGGPESEADLESALRTIRRILDEVEVMSMV</sequence>
<evidence type="ECO:0000259" key="6">
    <source>
        <dbReference type="PROSITE" id="PS50949"/>
    </source>
</evidence>
<dbReference type="Pfam" id="PF00155">
    <property type="entry name" value="Aminotran_1_2"/>
    <property type="match status" value="1"/>
</dbReference>
<keyword evidence="7" id="KW-0032">Aminotransferase</keyword>
<proteinExistence type="inferred from homology"/>
<evidence type="ECO:0000256" key="2">
    <source>
        <dbReference type="ARBA" id="ARBA00022898"/>
    </source>
</evidence>
<gene>
    <name evidence="7" type="ORF">N177_0629</name>
</gene>
<keyword evidence="7" id="KW-0808">Transferase</keyword>
<dbReference type="Gene3D" id="3.40.640.10">
    <property type="entry name" value="Type I PLP-dependent aspartate aminotransferase-like (Major domain)"/>
    <property type="match status" value="1"/>
</dbReference>
<dbReference type="GO" id="GO:0004069">
    <property type="term" value="F:L-aspartate:2-oxoglutarate aminotransferase activity"/>
    <property type="evidence" value="ECO:0007669"/>
    <property type="project" value="UniProtKB-EC"/>
</dbReference>
<keyword evidence="8" id="KW-1185">Reference proteome</keyword>
<keyword evidence="3" id="KW-0805">Transcription regulation</keyword>
<dbReference type="SUPFAM" id="SSF53383">
    <property type="entry name" value="PLP-dependent transferases"/>
    <property type="match status" value="1"/>
</dbReference>
<dbReference type="OrthoDB" id="9794015at2"/>